<protein>
    <submittedName>
        <fullName evidence="2">Uncharacterized protein</fullName>
    </submittedName>
</protein>
<name>A0A9R1PT84_TRITD</name>
<feature type="compositionally biased region" description="Pro residues" evidence="1">
    <location>
        <begin position="127"/>
        <end position="136"/>
    </location>
</feature>
<dbReference type="Gramene" id="TRITD2Bv1G177320.1">
    <property type="protein sequence ID" value="TRITD2Bv1G177320.1"/>
    <property type="gene ID" value="TRITD2Bv1G177320"/>
</dbReference>
<proteinExistence type="predicted"/>
<evidence type="ECO:0000256" key="1">
    <source>
        <dbReference type="SAM" id="MobiDB-lite"/>
    </source>
</evidence>
<dbReference type="AlphaFoldDB" id="A0A9R1PT84"/>
<dbReference type="Proteomes" id="UP000324705">
    <property type="component" value="Chromosome 2B"/>
</dbReference>
<sequence length="220" mass="23137">MGFEVEDFLGERVGRMMVGFMGKMKKQKVIHDPHATPSRHAPPPLPLRLHAGTTYWALPDAEDQRFNAAAHSGLHHTSPNRYSRARGDGEPRRARGGGSGQRPVRAPPTPTAALGHRGAGLGSDPSGLPPPPPPPLDAAGRVWAATRPRFSHRHSRYLPGGAPYDGAQAANGSAYPAEHASLNGTSGEAAGAMENGAAAAEMAEPMVPEQLYEDAVASVE</sequence>
<organism evidence="2 3">
    <name type="scientific">Triticum turgidum subsp. durum</name>
    <name type="common">Durum wheat</name>
    <name type="synonym">Triticum durum</name>
    <dbReference type="NCBI Taxonomy" id="4567"/>
    <lineage>
        <taxon>Eukaryota</taxon>
        <taxon>Viridiplantae</taxon>
        <taxon>Streptophyta</taxon>
        <taxon>Embryophyta</taxon>
        <taxon>Tracheophyta</taxon>
        <taxon>Spermatophyta</taxon>
        <taxon>Magnoliopsida</taxon>
        <taxon>Liliopsida</taxon>
        <taxon>Poales</taxon>
        <taxon>Poaceae</taxon>
        <taxon>BOP clade</taxon>
        <taxon>Pooideae</taxon>
        <taxon>Triticodae</taxon>
        <taxon>Triticeae</taxon>
        <taxon>Triticinae</taxon>
        <taxon>Triticum</taxon>
    </lineage>
</organism>
<reference evidence="2 3" key="1">
    <citation type="submission" date="2017-09" db="EMBL/GenBank/DDBJ databases">
        <authorList>
            <consortium name="International Durum Wheat Genome Sequencing Consortium (IDWGSC)"/>
            <person name="Milanesi L."/>
        </authorList>
    </citation>
    <scope>NUCLEOTIDE SEQUENCE [LARGE SCALE GENOMIC DNA]</scope>
    <source>
        <strain evidence="3">cv. Svevo</strain>
    </source>
</reference>
<feature type="region of interest" description="Disordered" evidence="1">
    <location>
        <begin position="71"/>
        <end position="139"/>
    </location>
</feature>
<evidence type="ECO:0000313" key="2">
    <source>
        <dbReference type="EMBL" id="VAH49229.1"/>
    </source>
</evidence>
<dbReference type="EMBL" id="LT934114">
    <property type="protein sequence ID" value="VAH49229.1"/>
    <property type="molecule type" value="Genomic_DNA"/>
</dbReference>
<evidence type="ECO:0000313" key="3">
    <source>
        <dbReference type="Proteomes" id="UP000324705"/>
    </source>
</evidence>
<keyword evidence="3" id="KW-1185">Reference proteome</keyword>
<gene>
    <name evidence="2" type="ORF">TRITD_2Bv1G177320</name>
</gene>
<accession>A0A9R1PT84</accession>